<feature type="transmembrane region" description="Helical" evidence="6">
    <location>
        <begin position="253"/>
        <end position="277"/>
    </location>
</feature>
<proteinExistence type="inferred from homology"/>
<keyword evidence="5 6" id="KW-0472">Membrane</keyword>
<evidence type="ECO:0000256" key="6">
    <source>
        <dbReference type="SAM" id="Phobius"/>
    </source>
</evidence>
<keyword evidence="4 6" id="KW-1133">Transmembrane helix</keyword>
<accession>A0A0K2BJY0</accession>
<dbReference type="EMBL" id="CP011787">
    <property type="protein sequence ID" value="AKZ65726.1"/>
    <property type="molecule type" value="Genomic_DNA"/>
</dbReference>
<keyword evidence="3 6" id="KW-0812">Transmembrane</keyword>
<organism evidence="7 8">
    <name type="scientific">Candidatus Palibaumannia cicadellinicola</name>
    <dbReference type="NCBI Taxonomy" id="186490"/>
    <lineage>
        <taxon>Bacteria</taxon>
        <taxon>Pseudomonadati</taxon>
        <taxon>Pseudomonadota</taxon>
        <taxon>Gammaproteobacteria</taxon>
        <taxon>Candidatus Palibaumannia</taxon>
    </lineage>
</organism>
<evidence type="ECO:0000256" key="3">
    <source>
        <dbReference type="ARBA" id="ARBA00022692"/>
    </source>
</evidence>
<sequence>MTIVISKPYLQLISYLVMWWFLIAIIPLHLFPCFIAGFLAYEVIISLTPWFERIVGIGSARLFVVAIITIFLVIIMTLGIIRILNFITNDIQSSIDILAEINSIFANIQNRIPDCLSTIFLPKSTEDLHHKMISLIESNLVNIHTISSSILHTMITIFIGIILGILISLHQSSNSSTYFIHQLVMRLRYFSKAFRNIVFAQIKVSLVNTVLTSIILLMILPILGLKLPLGKTLIILTFIFGLLPMIGNLISNFMIIISAFSVSLTVGGFMMIYLIFIHKLEYFINAEIVGNSIQAKAWELLLAMLISEAAFGIDGLIAAPIYYAYLKNELRAQELI</sequence>
<evidence type="ECO:0000256" key="1">
    <source>
        <dbReference type="ARBA" id="ARBA00004141"/>
    </source>
</evidence>
<dbReference type="Proteomes" id="UP000056466">
    <property type="component" value="Chromosome"/>
</dbReference>
<feature type="transmembrane region" description="Helical" evidence="6">
    <location>
        <begin position="297"/>
        <end position="325"/>
    </location>
</feature>
<dbReference type="AlphaFoldDB" id="A0A0K2BJY0"/>
<protein>
    <submittedName>
        <fullName evidence="7">Membrane protein, putative</fullName>
    </submittedName>
</protein>
<comment type="subcellular location">
    <subcellularLocation>
        <location evidence="1">Membrane</location>
        <topology evidence="1">Multi-pass membrane protein</topology>
    </subcellularLocation>
</comment>
<evidence type="ECO:0000256" key="2">
    <source>
        <dbReference type="ARBA" id="ARBA00009773"/>
    </source>
</evidence>
<name>A0A0K2BJY0_9GAMM</name>
<dbReference type="PATRIC" id="fig|186490.8.peg.109"/>
<evidence type="ECO:0000313" key="7">
    <source>
        <dbReference type="EMBL" id="AKZ65726.1"/>
    </source>
</evidence>
<evidence type="ECO:0000256" key="5">
    <source>
        <dbReference type="ARBA" id="ARBA00023136"/>
    </source>
</evidence>
<evidence type="ECO:0000313" key="8">
    <source>
        <dbReference type="Proteomes" id="UP000056466"/>
    </source>
</evidence>
<dbReference type="Pfam" id="PF01594">
    <property type="entry name" value="AI-2E_transport"/>
    <property type="match status" value="1"/>
</dbReference>
<feature type="transmembrane region" description="Helical" evidence="6">
    <location>
        <begin position="12"/>
        <end position="41"/>
    </location>
</feature>
<dbReference type="InterPro" id="IPR002549">
    <property type="entry name" value="AI-2E-like"/>
</dbReference>
<keyword evidence="8" id="KW-1185">Reference proteome</keyword>
<feature type="transmembrane region" description="Helical" evidence="6">
    <location>
        <begin position="150"/>
        <end position="169"/>
    </location>
</feature>
<evidence type="ECO:0000256" key="4">
    <source>
        <dbReference type="ARBA" id="ARBA00022989"/>
    </source>
</evidence>
<feature type="transmembrane region" description="Helical" evidence="6">
    <location>
        <begin position="197"/>
        <end position="223"/>
    </location>
</feature>
<dbReference type="GO" id="GO:0016020">
    <property type="term" value="C:membrane"/>
    <property type="evidence" value="ECO:0007669"/>
    <property type="project" value="UniProtKB-SubCell"/>
</dbReference>
<gene>
    <name evidence="7" type="ORF">AB162_107</name>
</gene>
<feature type="transmembrane region" description="Helical" evidence="6">
    <location>
        <begin position="62"/>
        <end position="84"/>
    </location>
</feature>
<dbReference type="KEGG" id="bcig:AB162_107"/>
<reference evidence="7 8" key="1">
    <citation type="submission" date="2015-06" db="EMBL/GenBank/DDBJ databases">
        <title>Lineage-specific patterns of genome deterioration in obligate symbionts.</title>
        <authorList>
            <person name="Bennett G.M."/>
            <person name="McCutcheon J.P."/>
            <person name="McDonald B.R."/>
            <person name="Moran N.A."/>
        </authorList>
    </citation>
    <scope>NUCLEOTIDE SEQUENCE [LARGE SCALE GENOMIC DNA]</scope>
    <source>
        <strain evidence="7 8">B-GSS</strain>
    </source>
</reference>
<dbReference type="RefSeq" id="WP_260080610.1">
    <property type="nucleotide sequence ID" value="NZ_CP011787.1"/>
</dbReference>
<comment type="similarity">
    <text evidence="2">Belongs to the autoinducer-2 exporter (AI-2E) (TC 2.A.86) family.</text>
</comment>
<feature type="transmembrane region" description="Helical" evidence="6">
    <location>
        <begin position="229"/>
        <end position="246"/>
    </location>
</feature>